<dbReference type="InParanoid" id="A0A059BSU4"/>
<dbReference type="Gramene" id="KCW68996">
    <property type="protein sequence ID" value="KCW68996"/>
    <property type="gene ID" value="EUGRSUZ_F02556"/>
</dbReference>
<sequence>MLSHGVGSRRSSTGLVRNSSSTRNIAVPSRASKNQRPVTISFPSNHYRGSSTCQYNTRLNACSCAPGKRSARTAAAIVT</sequence>
<evidence type="ECO:0000256" key="1">
    <source>
        <dbReference type="SAM" id="MobiDB-lite"/>
    </source>
</evidence>
<proteinExistence type="predicted"/>
<accession>A0A059BSU4</accession>
<feature type="region of interest" description="Disordered" evidence="1">
    <location>
        <begin position="1"/>
        <end position="43"/>
    </location>
</feature>
<dbReference type="AlphaFoldDB" id="A0A059BSU4"/>
<evidence type="ECO:0000313" key="2">
    <source>
        <dbReference type="EMBL" id="KCW68996.1"/>
    </source>
</evidence>
<dbReference type="EMBL" id="KK198758">
    <property type="protein sequence ID" value="KCW68996.1"/>
    <property type="molecule type" value="Genomic_DNA"/>
</dbReference>
<organism evidence="2">
    <name type="scientific">Eucalyptus grandis</name>
    <name type="common">Flooded gum</name>
    <dbReference type="NCBI Taxonomy" id="71139"/>
    <lineage>
        <taxon>Eukaryota</taxon>
        <taxon>Viridiplantae</taxon>
        <taxon>Streptophyta</taxon>
        <taxon>Embryophyta</taxon>
        <taxon>Tracheophyta</taxon>
        <taxon>Spermatophyta</taxon>
        <taxon>Magnoliopsida</taxon>
        <taxon>eudicotyledons</taxon>
        <taxon>Gunneridae</taxon>
        <taxon>Pentapetalae</taxon>
        <taxon>rosids</taxon>
        <taxon>malvids</taxon>
        <taxon>Myrtales</taxon>
        <taxon>Myrtaceae</taxon>
        <taxon>Myrtoideae</taxon>
        <taxon>Eucalypteae</taxon>
        <taxon>Eucalyptus</taxon>
    </lineage>
</organism>
<protein>
    <submittedName>
        <fullName evidence="2">Uncharacterized protein</fullName>
    </submittedName>
</protein>
<feature type="compositionally biased region" description="Polar residues" evidence="1">
    <location>
        <begin position="31"/>
        <end position="43"/>
    </location>
</feature>
<name>A0A059BSU4_EUCGR</name>
<reference evidence="2" key="1">
    <citation type="submission" date="2013-07" db="EMBL/GenBank/DDBJ databases">
        <title>The genome of Eucalyptus grandis.</title>
        <authorList>
            <person name="Schmutz J."/>
            <person name="Hayes R."/>
            <person name="Myburg A."/>
            <person name="Tuskan G."/>
            <person name="Grattapaglia D."/>
            <person name="Rokhsar D.S."/>
        </authorList>
    </citation>
    <scope>NUCLEOTIDE SEQUENCE</scope>
    <source>
        <tissue evidence="2">Leaf extractions</tissue>
    </source>
</reference>
<feature type="compositionally biased region" description="Polar residues" evidence="1">
    <location>
        <begin position="9"/>
        <end position="24"/>
    </location>
</feature>
<gene>
    <name evidence="2" type="ORF">EUGRSUZ_F02556</name>
</gene>